<dbReference type="AlphaFoldDB" id="D6X1X7"/>
<sequence length="708" mass="78664">MDFAGKNPFTDSPLNSSLPGVVTFSSGDNFIEPSKFFQTEDFGKESLGIIDPNNPDFRRDSLALWRDSPICQLLAGNEFPQSEDFGKESLGILDPSTVRLCRDSIDFLRDDSGRESLGILNLNNLDIGRESLGITNIKTYDFVVPNGLPEIQTSACDTPELTKRSPTFDSVFNNAFLNVPKCSVSSSVSSRNPSFHSASLESLPSRIFSSTSSKTDVMNEPFKDTADFFNKLFNKTPSPLRLPSHRRNNSLPVTLESKINEYENYEKVTHNKSENVCEKAEEKGNDVEELDDSVFLEKILTMSRAELEDVDNYMLDSIQEPEEMVRVIDDLEEPVKCDKETVFKTVDKMFLSAPNCENLNTSRASNRSNNSKSREALDMISTLSDILSTDKPSEKQKCEGQNLLTSLAEILLSSASTRSRSCALEDSGNSSIESEAVPVLETAECYEVLDLRKKSSSESDLNRKESFENCAPLDLSMKSKSSLGKTVNKSAGSNYSNSSNDSKNLSDPTKKFRPKKADEKVVKRGPLRAVLPVDNMARKSGPLKVTPTRPESKTLKYKLKKTSTPINESNLKPMAQSTPEGQSSSRHVMSPLARPEKSLPKSPTLVKQKLNYSGTGLPVKNETKIKSNSFTRRVSSDNLKRNQNTERPLVRSYSVGEKTGLPRKTAELKKPIKRQSLPGKTDNVLKENNIRSVNRLSVGKKSGKENLY</sequence>
<feature type="region of interest" description="Disordered" evidence="1">
    <location>
        <begin position="481"/>
        <end position="520"/>
    </location>
</feature>
<organism evidence="2 3">
    <name type="scientific">Tribolium castaneum</name>
    <name type="common">Red flour beetle</name>
    <dbReference type="NCBI Taxonomy" id="7070"/>
    <lineage>
        <taxon>Eukaryota</taxon>
        <taxon>Metazoa</taxon>
        <taxon>Ecdysozoa</taxon>
        <taxon>Arthropoda</taxon>
        <taxon>Hexapoda</taxon>
        <taxon>Insecta</taxon>
        <taxon>Pterygota</taxon>
        <taxon>Neoptera</taxon>
        <taxon>Endopterygota</taxon>
        <taxon>Coleoptera</taxon>
        <taxon>Polyphaga</taxon>
        <taxon>Cucujiformia</taxon>
        <taxon>Tenebrionidae</taxon>
        <taxon>Tenebrionidae incertae sedis</taxon>
        <taxon>Tribolium</taxon>
    </lineage>
</organism>
<accession>D6X1X7</accession>
<feature type="compositionally biased region" description="Low complexity" evidence="1">
    <location>
        <begin position="488"/>
        <end position="506"/>
    </location>
</feature>
<feature type="compositionally biased region" description="Basic and acidic residues" evidence="1">
    <location>
        <begin position="634"/>
        <end position="644"/>
    </location>
</feature>
<proteinExistence type="predicted"/>
<protein>
    <submittedName>
        <fullName evidence="2">Uncharacterized protein</fullName>
    </submittedName>
</protein>
<evidence type="ECO:0000313" key="2">
    <source>
        <dbReference type="EMBL" id="EFA10180.2"/>
    </source>
</evidence>
<keyword evidence="3" id="KW-1185">Reference proteome</keyword>
<dbReference type="InParanoid" id="D6X1X7"/>
<evidence type="ECO:0000313" key="3">
    <source>
        <dbReference type="Proteomes" id="UP000007266"/>
    </source>
</evidence>
<dbReference type="HOGENOM" id="CLU_478462_0_0_1"/>
<dbReference type="Proteomes" id="UP000007266">
    <property type="component" value="Linkage group 9"/>
</dbReference>
<evidence type="ECO:0000256" key="1">
    <source>
        <dbReference type="SAM" id="MobiDB-lite"/>
    </source>
</evidence>
<feature type="compositionally biased region" description="Polar residues" evidence="1">
    <location>
        <begin position="565"/>
        <end position="587"/>
    </location>
</feature>
<reference evidence="2 3" key="1">
    <citation type="journal article" date="2008" name="Nature">
        <title>The genome of the model beetle and pest Tribolium castaneum.</title>
        <authorList>
            <consortium name="Tribolium Genome Sequencing Consortium"/>
            <person name="Richards S."/>
            <person name="Gibbs R.A."/>
            <person name="Weinstock G.M."/>
            <person name="Brown S.J."/>
            <person name="Denell R."/>
            <person name="Beeman R.W."/>
            <person name="Gibbs R."/>
            <person name="Beeman R.W."/>
            <person name="Brown S.J."/>
            <person name="Bucher G."/>
            <person name="Friedrich M."/>
            <person name="Grimmelikhuijzen C.J."/>
            <person name="Klingler M."/>
            <person name="Lorenzen M."/>
            <person name="Richards S."/>
            <person name="Roth S."/>
            <person name="Schroder R."/>
            <person name="Tautz D."/>
            <person name="Zdobnov E.M."/>
            <person name="Muzny D."/>
            <person name="Gibbs R.A."/>
            <person name="Weinstock G.M."/>
            <person name="Attaway T."/>
            <person name="Bell S."/>
            <person name="Buhay C.J."/>
            <person name="Chandrabose M.N."/>
            <person name="Chavez D."/>
            <person name="Clerk-Blankenburg K.P."/>
            <person name="Cree A."/>
            <person name="Dao M."/>
            <person name="Davis C."/>
            <person name="Chacko J."/>
            <person name="Dinh H."/>
            <person name="Dugan-Rocha S."/>
            <person name="Fowler G."/>
            <person name="Garner T.T."/>
            <person name="Garnes J."/>
            <person name="Gnirke A."/>
            <person name="Hawes A."/>
            <person name="Hernandez J."/>
            <person name="Hines S."/>
            <person name="Holder M."/>
            <person name="Hume J."/>
            <person name="Jhangiani S.N."/>
            <person name="Joshi V."/>
            <person name="Khan Z.M."/>
            <person name="Jackson L."/>
            <person name="Kovar C."/>
            <person name="Kowis A."/>
            <person name="Lee S."/>
            <person name="Lewis L.R."/>
            <person name="Margolis J."/>
            <person name="Morgan M."/>
            <person name="Nazareth L.V."/>
            <person name="Nguyen N."/>
            <person name="Okwuonu G."/>
            <person name="Parker D."/>
            <person name="Richards S."/>
            <person name="Ruiz S.J."/>
            <person name="Santibanez J."/>
            <person name="Savard J."/>
            <person name="Scherer S.E."/>
            <person name="Schneider B."/>
            <person name="Sodergren E."/>
            <person name="Tautz D."/>
            <person name="Vattahil S."/>
            <person name="Villasana D."/>
            <person name="White C.S."/>
            <person name="Wright R."/>
            <person name="Park Y."/>
            <person name="Beeman R.W."/>
            <person name="Lord J."/>
            <person name="Oppert B."/>
            <person name="Lorenzen M."/>
            <person name="Brown S."/>
            <person name="Wang L."/>
            <person name="Savard J."/>
            <person name="Tautz D."/>
            <person name="Richards S."/>
            <person name="Weinstock G."/>
            <person name="Gibbs R.A."/>
            <person name="Liu Y."/>
            <person name="Worley K."/>
            <person name="Weinstock G."/>
            <person name="Elsik C.G."/>
            <person name="Reese J.T."/>
            <person name="Elhaik E."/>
            <person name="Landan G."/>
            <person name="Graur D."/>
            <person name="Arensburger P."/>
            <person name="Atkinson P."/>
            <person name="Beeman R.W."/>
            <person name="Beidler J."/>
            <person name="Brown S.J."/>
            <person name="Demuth J.P."/>
            <person name="Drury D.W."/>
            <person name="Du Y.Z."/>
            <person name="Fujiwara H."/>
            <person name="Lorenzen M."/>
            <person name="Maselli V."/>
            <person name="Osanai M."/>
            <person name="Park Y."/>
            <person name="Robertson H.M."/>
            <person name="Tu Z."/>
            <person name="Wang J.J."/>
            <person name="Wang S."/>
            <person name="Richards S."/>
            <person name="Song H."/>
            <person name="Zhang L."/>
            <person name="Sodergren E."/>
            <person name="Werner D."/>
            <person name="Stanke M."/>
            <person name="Morgenstern B."/>
            <person name="Solovyev V."/>
            <person name="Kosarev P."/>
            <person name="Brown G."/>
            <person name="Chen H.C."/>
            <person name="Ermolaeva O."/>
            <person name="Hlavina W."/>
            <person name="Kapustin Y."/>
            <person name="Kiryutin B."/>
            <person name="Kitts P."/>
            <person name="Maglott D."/>
            <person name="Pruitt K."/>
            <person name="Sapojnikov V."/>
            <person name="Souvorov A."/>
            <person name="Mackey A.J."/>
            <person name="Waterhouse R.M."/>
            <person name="Wyder S."/>
            <person name="Zdobnov E.M."/>
            <person name="Zdobnov E.M."/>
            <person name="Wyder S."/>
            <person name="Kriventseva E.V."/>
            <person name="Kadowaki T."/>
            <person name="Bork P."/>
            <person name="Aranda M."/>
            <person name="Bao R."/>
            <person name="Beermann A."/>
            <person name="Berns N."/>
            <person name="Bolognesi R."/>
            <person name="Bonneton F."/>
            <person name="Bopp D."/>
            <person name="Brown S.J."/>
            <person name="Bucher G."/>
            <person name="Butts T."/>
            <person name="Chaumot A."/>
            <person name="Denell R.E."/>
            <person name="Ferrier D.E."/>
            <person name="Friedrich M."/>
            <person name="Gordon C.M."/>
            <person name="Jindra M."/>
            <person name="Klingler M."/>
            <person name="Lan Q."/>
            <person name="Lattorff H.M."/>
            <person name="Laudet V."/>
            <person name="von Levetsow C."/>
            <person name="Liu Z."/>
            <person name="Lutz R."/>
            <person name="Lynch J.A."/>
            <person name="da Fonseca R.N."/>
            <person name="Posnien N."/>
            <person name="Reuter R."/>
            <person name="Roth S."/>
            <person name="Savard J."/>
            <person name="Schinko J.B."/>
            <person name="Schmitt C."/>
            <person name="Schoppmeier M."/>
            <person name="Schroder R."/>
            <person name="Shippy T.D."/>
            <person name="Simonnet F."/>
            <person name="Marques-Souza H."/>
            <person name="Tautz D."/>
            <person name="Tomoyasu Y."/>
            <person name="Trauner J."/>
            <person name="Van der Zee M."/>
            <person name="Vervoort M."/>
            <person name="Wittkopp N."/>
            <person name="Wimmer E.A."/>
            <person name="Yang X."/>
            <person name="Jones A.K."/>
            <person name="Sattelle D.B."/>
            <person name="Ebert P.R."/>
            <person name="Nelson D."/>
            <person name="Scott J.G."/>
            <person name="Beeman R.W."/>
            <person name="Muthukrishnan S."/>
            <person name="Kramer K.J."/>
            <person name="Arakane Y."/>
            <person name="Beeman R.W."/>
            <person name="Zhu Q."/>
            <person name="Hogenkamp D."/>
            <person name="Dixit R."/>
            <person name="Oppert B."/>
            <person name="Jiang H."/>
            <person name="Zou Z."/>
            <person name="Marshall J."/>
            <person name="Elpidina E."/>
            <person name="Vinokurov K."/>
            <person name="Oppert C."/>
            <person name="Zou Z."/>
            <person name="Evans J."/>
            <person name="Lu Z."/>
            <person name="Zhao P."/>
            <person name="Sumathipala N."/>
            <person name="Altincicek B."/>
            <person name="Vilcinskas A."/>
            <person name="Williams M."/>
            <person name="Hultmark D."/>
            <person name="Hetru C."/>
            <person name="Jiang H."/>
            <person name="Grimmelikhuijzen C.J."/>
            <person name="Hauser F."/>
            <person name="Cazzamali G."/>
            <person name="Williamson M."/>
            <person name="Park Y."/>
            <person name="Li B."/>
            <person name="Tanaka Y."/>
            <person name="Predel R."/>
            <person name="Neupert S."/>
            <person name="Schachtner J."/>
            <person name="Verleyen P."/>
            <person name="Raible F."/>
            <person name="Bork P."/>
            <person name="Friedrich M."/>
            <person name="Walden K.K."/>
            <person name="Robertson H.M."/>
            <person name="Angeli S."/>
            <person name="Foret S."/>
            <person name="Bucher G."/>
            <person name="Schuetz S."/>
            <person name="Maleszka R."/>
            <person name="Wimmer E.A."/>
            <person name="Beeman R.W."/>
            <person name="Lorenzen M."/>
            <person name="Tomoyasu Y."/>
            <person name="Miller S.C."/>
            <person name="Grossmann D."/>
            <person name="Bucher G."/>
        </authorList>
    </citation>
    <scope>NUCLEOTIDE SEQUENCE [LARGE SCALE GENOMIC DNA]</scope>
    <source>
        <strain evidence="2 3">Georgia GA2</strain>
    </source>
</reference>
<gene>
    <name evidence="2" type="primary">AUGUSTUS-3.0.2_12372</name>
    <name evidence="2" type="ORF">TcasGA2_TC012372</name>
</gene>
<name>D6X1X7_TRICA</name>
<reference evidence="2 3" key="2">
    <citation type="journal article" date="2010" name="Nucleic Acids Res.">
        <title>BeetleBase in 2010: revisions to provide comprehensive genomic information for Tribolium castaneum.</title>
        <authorList>
            <person name="Kim H.S."/>
            <person name="Murphy T."/>
            <person name="Xia J."/>
            <person name="Caragea D."/>
            <person name="Park Y."/>
            <person name="Beeman R.W."/>
            <person name="Lorenzen M.D."/>
            <person name="Butcher S."/>
            <person name="Manak J.R."/>
            <person name="Brown S.J."/>
        </authorList>
    </citation>
    <scope>GENOME REANNOTATION</scope>
    <source>
        <strain evidence="2 3">Georgia GA2</strain>
    </source>
</reference>
<dbReference type="EMBL" id="KQ971371">
    <property type="protein sequence ID" value="EFA10180.2"/>
    <property type="molecule type" value="Genomic_DNA"/>
</dbReference>
<feature type="region of interest" description="Disordered" evidence="1">
    <location>
        <begin position="538"/>
        <end position="647"/>
    </location>
</feature>